<dbReference type="PROSITE" id="PS51109">
    <property type="entry name" value="G5"/>
    <property type="match status" value="1"/>
</dbReference>
<dbReference type="EMBL" id="NIOJ01000014">
    <property type="protein sequence ID" value="PNU00003.1"/>
    <property type="molecule type" value="Genomic_DNA"/>
</dbReference>
<organism evidence="3 4">
    <name type="scientific">Clostridium thermosuccinogenes</name>
    <dbReference type="NCBI Taxonomy" id="84032"/>
    <lineage>
        <taxon>Bacteria</taxon>
        <taxon>Bacillati</taxon>
        <taxon>Bacillota</taxon>
        <taxon>Clostridia</taxon>
        <taxon>Eubacteriales</taxon>
        <taxon>Clostridiaceae</taxon>
        <taxon>Clostridium</taxon>
    </lineage>
</organism>
<dbReference type="Pfam" id="PF07501">
    <property type="entry name" value="G5"/>
    <property type="match status" value="1"/>
</dbReference>
<dbReference type="InterPro" id="IPR052913">
    <property type="entry name" value="Glycopeptide_resist_protein"/>
</dbReference>
<reference evidence="3 4" key="1">
    <citation type="submission" date="2017-06" db="EMBL/GenBank/DDBJ databases">
        <title>Investigating the central metabolism of Clostridium thermosuccinogenes.</title>
        <authorList>
            <person name="Koendjbiharie J.G."/>
            <person name="van Kranenburg R."/>
        </authorList>
    </citation>
    <scope>NUCLEOTIDE SEQUENCE [LARGE SCALE GENOMIC DNA]</scope>
    <source>
        <strain evidence="3 4">DSM 5806</strain>
    </source>
</reference>
<dbReference type="Gene3D" id="2.20.230.10">
    <property type="entry name" value="Resuscitation-promoting factor rpfb"/>
    <property type="match status" value="1"/>
</dbReference>
<gene>
    <name evidence="3" type="ORF">CDQ84_07220</name>
</gene>
<dbReference type="InterPro" id="IPR007391">
    <property type="entry name" value="Vancomycin_resist_VanW"/>
</dbReference>
<keyword evidence="4" id="KW-1185">Reference proteome</keyword>
<dbReference type="InterPro" id="IPR022029">
    <property type="entry name" value="YoaR-like_PG-bd"/>
</dbReference>
<dbReference type="Proteomes" id="UP000236151">
    <property type="component" value="Unassembled WGS sequence"/>
</dbReference>
<dbReference type="Pfam" id="PF04294">
    <property type="entry name" value="VanW"/>
    <property type="match status" value="1"/>
</dbReference>
<dbReference type="PANTHER" id="PTHR35788:SF1">
    <property type="entry name" value="EXPORTED PROTEIN"/>
    <property type="match status" value="1"/>
</dbReference>
<dbReference type="InterPro" id="IPR011098">
    <property type="entry name" value="G5_dom"/>
</dbReference>
<sequence>MLFSSILKKKWLIILAVTFLALAFAVALAAFWVLNLQTIYDGVWFEGINLGGLDKMQADSVIENIFQEKYAKKHITFRHEDNSWTCDVQDINLKYPTSEIIKEAYKTGRTGNLFQRLYEIVRVRFKGKRIIAELEFDEELLKRKLAEIKLQIDEKGRNAEVKYENGKIDIKKDEPGKVLDINKNFKLFSEKVSSGDFYEISLIVDKFKPDITYDDVKVINHVVSSFTTYFNPSDVNRTHNVKISCEKINGIILMPGDIFSMNKALGPRTVENGYKEALIVYKNEYIDGIGGGVCQTTTTLYNSVLKAKLKVLERTHHSLPSLYVGLGQDATISGDYIDFKFQNDKDYPVCISAEVAKNQIVIRILGKKENDYTVKLVSKVVERYAPEKEEIEIDNSLAFGEKVVERKAREGFRVILYRETYDKNGKLKSREKISEDVYKPVNAMVKMNEKYYNYLYGSDKKSD</sequence>
<accession>A0A2K2FMJ8</accession>
<evidence type="ECO:0000259" key="2">
    <source>
        <dbReference type="PROSITE" id="PS51109"/>
    </source>
</evidence>
<evidence type="ECO:0000256" key="1">
    <source>
        <dbReference type="ARBA" id="ARBA00022729"/>
    </source>
</evidence>
<protein>
    <recommendedName>
        <fullName evidence="2">G5 domain-containing protein</fullName>
    </recommendedName>
</protein>
<comment type="caution">
    <text evidence="3">The sequence shown here is derived from an EMBL/GenBank/DDBJ whole genome shotgun (WGS) entry which is preliminary data.</text>
</comment>
<proteinExistence type="predicted"/>
<name>A0A2K2FMJ8_9CLOT</name>
<dbReference type="PANTHER" id="PTHR35788">
    <property type="entry name" value="EXPORTED PROTEIN-RELATED"/>
    <property type="match status" value="1"/>
</dbReference>
<dbReference type="SMART" id="SM01208">
    <property type="entry name" value="G5"/>
    <property type="match status" value="1"/>
</dbReference>
<dbReference type="OrthoDB" id="9797191at2"/>
<feature type="domain" description="G5" evidence="2">
    <location>
        <begin position="371"/>
        <end position="451"/>
    </location>
</feature>
<keyword evidence="1" id="KW-0732">Signal</keyword>
<evidence type="ECO:0000313" key="4">
    <source>
        <dbReference type="Proteomes" id="UP000236151"/>
    </source>
</evidence>
<dbReference type="Pfam" id="PF12229">
    <property type="entry name" value="PG_binding_4"/>
    <property type="match status" value="1"/>
</dbReference>
<dbReference type="AlphaFoldDB" id="A0A2K2FMJ8"/>
<dbReference type="RefSeq" id="WP_103081059.1">
    <property type="nucleotide sequence ID" value="NZ_CP021850.1"/>
</dbReference>
<evidence type="ECO:0000313" key="3">
    <source>
        <dbReference type="EMBL" id="PNU00003.1"/>
    </source>
</evidence>